<comment type="similarity">
    <text evidence="1">Belongs to the peptidase S33 family.</text>
</comment>
<organism evidence="5 6">
    <name type="scientific">Aaosphaeria arxii CBS 175.79</name>
    <dbReference type="NCBI Taxonomy" id="1450172"/>
    <lineage>
        <taxon>Eukaryota</taxon>
        <taxon>Fungi</taxon>
        <taxon>Dikarya</taxon>
        <taxon>Ascomycota</taxon>
        <taxon>Pezizomycotina</taxon>
        <taxon>Dothideomycetes</taxon>
        <taxon>Pleosporomycetidae</taxon>
        <taxon>Pleosporales</taxon>
        <taxon>Pleosporales incertae sedis</taxon>
        <taxon>Aaosphaeria</taxon>
    </lineage>
</organism>
<dbReference type="Gene3D" id="3.40.50.1820">
    <property type="entry name" value="alpha/beta hydrolase"/>
    <property type="match status" value="1"/>
</dbReference>
<dbReference type="OrthoDB" id="425534at2759"/>
<dbReference type="Proteomes" id="UP000799778">
    <property type="component" value="Unassembled WGS sequence"/>
</dbReference>
<dbReference type="GO" id="GO:0016787">
    <property type="term" value="F:hydrolase activity"/>
    <property type="evidence" value="ECO:0007669"/>
    <property type="project" value="UniProtKB-KW"/>
</dbReference>
<evidence type="ECO:0000256" key="2">
    <source>
        <dbReference type="ARBA" id="ARBA00022801"/>
    </source>
</evidence>
<evidence type="ECO:0000313" key="6">
    <source>
        <dbReference type="Proteomes" id="UP000799778"/>
    </source>
</evidence>
<dbReference type="GeneID" id="54281264"/>
<sequence length="522" mass="56370">MIQIKPSANLSWTPCYVNFMCANLEVPLDYEDSQAGTTNIAFIKKASLNESAEDILINPGGPSNSGIDFVLKGASLLENLFGAEYNLIGFDPRGVNNSGPTLTCFPSSEAAQLVFGRTLGLPIDSNSTTSIAEAYELAGGWSQWCSKANRDTHAKYANTPAVSADLLRFIESRSVGRGASADDAKLWFYGLSYGTVIGSTFASLYPDRVGRMILDAPMDVEDYYSGASRENLNDADAAVRSFFKFCHEAGKEGCAFHAESPEAIETRFRNALLSIKEDPIVVVDPYFVQMPTLATYKTLQSFVLQATFAPITRFPAFAQLMLGVEKRNGSALAKNSGFGTLATECPGETPAREYHMEEPRLIIACNDANGRTNLSSMDAFAESMEYMVEQSFYLGESWAGATVGLNCRNLDIRSPKSQQFSLPSANDTIKTSPILFLSNTIDPTSPLKGAQKMTTSFPGSSLLIVNGVGHGTITAPSKCARDYVQRYLDSGALPESGEVCIPDGVPFKGSDGGWGKVLKTVY</sequence>
<name>A0A6A5XDL9_9PLEO</name>
<dbReference type="SUPFAM" id="SSF53474">
    <property type="entry name" value="alpha/beta-Hydrolases"/>
    <property type="match status" value="1"/>
</dbReference>
<dbReference type="AlphaFoldDB" id="A0A6A5XDL9"/>
<proteinExistence type="inferred from homology"/>
<feature type="domain" description="AB hydrolase-1" evidence="3">
    <location>
        <begin position="55"/>
        <end position="246"/>
    </location>
</feature>
<reference evidence="5" key="1">
    <citation type="journal article" date="2020" name="Stud. Mycol.">
        <title>101 Dothideomycetes genomes: a test case for predicting lifestyles and emergence of pathogens.</title>
        <authorList>
            <person name="Haridas S."/>
            <person name="Albert R."/>
            <person name="Binder M."/>
            <person name="Bloem J."/>
            <person name="Labutti K."/>
            <person name="Salamov A."/>
            <person name="Andreopoulos B."/>
            <person name="Baker S."/>
            <person name="Barry K."/>
            <person name="Bills G."/>
            <person name="Bluhm B."/>
            <person name="Cannon C."/>
            <person name="Castanera R."/>
            <person name="Culley D."/>
            <person name="Daum C."/>
            <person name="Ezra D."/>
            <person name="Gonzalez J."/>
            <person name="Henrissat B."/>
            <person name="Kuo A."/>
            <person name="Liang C."/>
            <person name="Lipzen A."/>
            <person name="Lutzoni F."/>
            <person name="Magnuson J."/>
            <person name="Mondo S."/>
            <person name="Nolan M."/>
            <person name="Ohm R."/>
            <person name="Pangilinan J."/>
            <person name="Park H.-J."/>
            <person name="Ramirez L."/>
            <person name="Alfaro M."/>
            <person name="Sun H."/>
            <person name="Tritt A."/>
            <person name="Yoshinaga Y."/>
            <person name="Zwiers L.-H."/>
            <person name="Turgeon B."/>
            <person name="Goodwin S."/>
            <person name="Spatafora J."/>
            <person name="Crous P."/>
            <person name="Grigoriev I."/>
        </authorList>
    </citation>
    <scope>NUCLEOTIDE SEQUENCE</scope>
    <source>
        <strain evidence="5">CBS 175.79</strain>
    </source>
</reference>
<dbReference type="Pfam" id="PF00561">
    <property type="entry name" value="Abhydrolase_1"/>
    <property type="match status" value="1"/>
</dbReference>
<dbReference type="EMBL" id="ML978075">
    <property type="protein sequence ID" value="KAF2010989.1"/>
    <property type="molecule type" value="Genomic_DNA"/>
</dbReference>
<dbReference type="PANTHER" id="PTHR43248:SF25">
    <property type="entry name" value="AB HYDROLASE-1 DOMAIN-CONTAINING PROTEIN-RELATED"/>
    <property type="match status" value="1"/>
</dbReference>
<evidence type="ECO:0000259" key="3">
    <source>
        <dbReference type="Pfam" id="PF00561"/>
    </source>
</evidence>
<accession>A0A6A5XDL9</accession>
<keyword evidence="2 5" id="KW-0378">Hydrolase</keyword>
<dbReference type="InterPro" id="IPR000073">
    <property type="entry name" value="AB_hydrolase_1"/>
</dbReference>
<dbReference type="InterPro" id="IPR051601">
    <property type="entry name" value="Serine_prot/Carboxylest_S33"/>
</dbReference>
<evidence type="ECO:0000256" key="1">
    <source>
        <dbReference type="ARBA" id="ARBA00010088"/>
    </source>
</evidence>
<protein>
    <submittedName>
        <fullName evidence="5">Alpha/beta-hydrolase</fullName>
    </submittedName>
</protein>
<evidence type="ECO:0000259" key="4">
    <source>
        <dbReference type="Pfam" id="PF08386"/>
    </source>
</evidence>
<dbReference type="InterPro" id="IPR013595">
    <property type="entry name" value="Pept_S33_TAP-like_C"/>
</dbReference>
<dbReference type="InterPro" id="IPR029058">
    <property type="entry name" value="AB_hydrolase_fold"/>
</dbReference>
<dbReference type="RefSeq" id="XP_033379328.1">
    <property type="nucleotide sequence ID" value="XM_033523867.1"/>
</dbReference>
<feature type="domain" description="Peptidase S33 tripeptidyl aminopeptidase-like C-terminal" evidence="4">
    <location>
        <begin position="406"/>
        <end position="500"/>
    </location>
</feature>
<evidence type="ECO:0000313" key="5">
    <source>
        <dbReference type="EMBL" id="KAF2010989.1"/>
    </source>
</evidence>
<dbReference type="Pfam" id="PF08386">
    <property type="entry name" value="Abhydrolase_4"/>
    <property type="match status" value="1"/>
</dbReference>
<keyword evidence="6" id="KW-1185">Reference proteome</keyword>
<gene>
    <name evidence="5" type="ORF">BU24DRAFT_355688</name>
</gene>
<dbReference type="PANTHER" id="PTHR43248">
    <property type="entry name" value="2-SUCCINYL-6-HYDROXY-2,4-CYCLOHEXADIENE-1-CARBOXYLATE SYNTHASE"/>
    <property type="match status" value="1"/>
</dbReference>